<keyword evidence="1" id="KW-0378">Hydrolase</keyword>
<proteinExistence type="predicted"/>
<evidence type="ECO:0000313" key="3">
    <source>
        <dbReference type="Proteomes" id="UP000285326"/>
    </source>
</evidence>
<dbReference type="Gene3D" id="3.40.50.1240">
    <property type="entry name" value="Phosphoglycerate mutase-like"/>
    <property type="match status" value="1"/>
</dbReference>
<reference evidence="2 3" key="1">
    <citation type="journal article" date="2018" name="BMC Genomics">
        <title>Comparative genome analyses reveal sequence features reflecting distinct modes of host-adaptation between dicot and monocot powdery mildew.</title>
        <authorList>
            <person name="Wu Y."/>
            <person name="Ma X."/>
            <person name="Pan Z."/>
            <person name="Kale S.D."/>
            <person name="Song Y."/>
            <person name="King H."/>
            <person name="Zhang Q."/>
            <person name="Presley C."/>
            <person name="Deng X."/>
            <person name="Wei C.I."/>
            <person name="Xiao S."/>
        </authorList>
    </citation>
    <scope>NUCLEOTIDE SEQUENCE [LARGE SCALE GENOMIC DNA]</scope>
    <source>
        <strain evidence="2">UMSG1</strain>
    </source>
</reference>
<dbReference type="InterPro" id="IPR000560">
    <property type="entry name" value="His_Pase_clade-2"/>
</dbReference>
<dbReference type="SUPFAM" id="SSF53254">
    <property type="entry name" value="Phosphoglycerate mutase-like"/>
    <property type="match status" value="1"/>
</dbReference>
<accession>A0A420J0B2</accession>
<organism evidence="2 3">
    <name type="scientific">Golovinomyces cichoracearum</name>
    <dbReference type="NCBI Taxonomy" id="62708"/>
    <lineage>
        <taxon>Eukaryota</taxon>
        <taxon>Fungi</taxon>
        <taxon>Dikarya</taxon>
        <taxon>Ascomycota</taxon>
        <taxon>Pezizomycotina</taxon>
        <taxon>Leotiomycetes</taxon>
        <taxon>Erysiphales</taxon>
        <taxon>Erysiphaceae</taxon>
        <taxon>Golovinomyces</taxon>
    </lineage>
</organism>
<evidence type="ECO:0000313" key="2">
    <source>
        <dbReference type="EMBL" id="RKF80194.1"/>
    </source>
</evidence>
<evidence type="ECO:0000256" key="1">
    <source>
        <dbReference type="ARBA" id="ARBA00022801"/>
    </source>
</evidence>
<name>A0A420J0B2_9PEZI</name>
<dbReference type="AlphaFoldDB" id="A0A420J0B2"/>
<dbReference type="Pfam" id="PF00328">
    <property type="entry name" value="His_Phos_2"/>
    <property type="match status" value="1"/>
</dbReference>
<gene>
    <name evidence="2" type="ORF">GcM1_195003</name>
</gene>
<dbReference type="Proteomes" id="UP000285326">
    <property type="component" value="Unassembled WGS sequence"/>
</dbReference>
<dbReference type="PANTHER" id="PTHR20963:SF43">
    <property type="entry name" value="PUTATIVE (AFU_ORTHOLOGUE AFUA_7G01240)-RELATED"/>
    <property type="match status" value="1"/>
</dbReference>
<dbReference type="CDD" id="cd07061">
    <property type="entry name" value="HP_HAP_like"/>
    <property type="match status" value="1"/>
</dbReference>
<protein>
    <submittedName>
        <fullName evidence="2">3-phytase A</fullName>
    </submittedName>
</protein>
<dbReference type="InterPro" id="IPR029033">
    <property type="entry name" value="His_PPase_superfam"/>
</dbReference>
<dbReference type="GO" id="GO:0003993">
    <property type="term" value="F:acid phosphatase activity"/>
    <property type="evidence" value="ECO:0007669"/>
    <property type="project" value="TreeGrafter"/>
</dbReference>
<dbReference type="EMBL" id="MCBS01019594">
    <property type="protein sequence ID" value="RKF80194.1"/>
    <property type="molecule type" value="Genomic_DNA"/>
</dbReference>
<sequence>MERKTQSHSLLSFLPVCNFNMHSLLLFFLYTLFLNARAENPHLLTDTSRISRYWGQLSPYSDNPATFFGVEYSGLPAGCQVESAQTLQRHADRFPSSWTDAEDGDSIMRFGRKVFNFTSNTSSDLFTGDLEFLNTWQIQIKGEGLLTGTGAVSEFAAGVDFWNRYGRILYNASIGQLAYDPKFPNGTKRPSIVLRTTDQSRIQNSLINWALGFFGSTINKKAQYIENLSKSFEVVTIPEEEEGKWNNTLASYISCTNTYGKPYIGTLGERLSNRYIPQYLSQATQRLQKYIPSGFNLTTFEVHVMQNLCAYETNFVGASAFCGLFTEDEWAGFENSQDIKYYYDYSYGSPVGRAHGIGYVHEMFARLNHSLITTSSTSVNSSLTDNPETFPTNQAFHADFTHDDIILSTMTALSLDFFHSPPNITQFPPDPNRRFILSKLTPFGARLITETIGCSSPNPNPRKFPKIQYTVNQDGYSASNAPYKFVRMRLNNGIIPLNNIRGGACGDDLTGRADGMCALEDFLGIRDNITALANYQYVCFSNYTIDDPDSGKDWDGTFLP</sequence>
<comment type="caution">
    <text evidence="2">The sequence shown here is derived from an EMBL/GenBank/DDBJ whole genome shotgun (WGS) entry which is preliminary data.</text>
</comment>
<dbReference type="PANTHER" id="PTHR20963">
    <property type="entry name" value="MULTIPLE INOSITOL POLYPHOSPHATE PHOSPHATASE-RELATED"/>
    <property type="match status" value="1"/>
</dbReference>